<sequence>MIDIDQKQAQAALSEIIEALDGDTFNRLRYALEAVDAYIRQGKETEGGHQS</sequence>
<name>A0A8E0M2L7_LACPA</name>
<protein>
    <submittedName>
        <fullName evidence="1">Uncharacterized protein</fullName>
    </submittedName>
</protein>
<organism evidence="1 2">
    <name type="scientific">Lacticaseibacillus paracasei subsp. paracasei Lpp122</name>
    <dbReference type="NCBI Taxonomy" id="1256218"/>
    <lineage>
        <taxon>Bacteria</taxon>
        <taxon>Bacillati</taxon>
        <taxon>Bacillota</taxon>
        <taxon>Bacilli</taxon>
        <taxon>Lactobacillales</taxon>
        <taxon>Lactobacillaceae</taxon>
        <taxon>Lacticaseibacillus</taxon>
    </lineage>
</organism>
<reference evidence="1 2" key="1">
    <citation type="journal article" date="2013" name="PLoS ONE">
        <title>Lactobacillus paracasei comparative genomics: towards species pan-genome definition and exploitation of diversity.</title>
        <authorList>
            <person name="Smokvina T."/>
            <person name="Wels M."/>
            <person name="Polka J."/>
            <person name="Chervaux C."/>
            <person name="Brisse S."/>
            <person name="Boekhorst J."/>
            <person name="van Hylckama Vlieg J.E."/>
            <person name="Siezen R.J."/>
        </authorList>
    </citation>
    <scope>NUCLEOTIDE SEQUENCE [LARGE SCALE GENOMIC DNA]</scope>
    <source>
        <strain evidence="1 2">Lpp122</strain>
    </source>
</reference>
<gene>
    <name evidence="1" type="ORF">Lpp122_1884</name>
</gene>
<dbReference type="RefSeq" id="WP_016383743.1">
    <property type="nucleotide sequence ID" value="NZ_ANKW01000034.1"/>
</dbReference>
<dbReference type="Proteomes" id="UP000014281">
    <property type="component" value="Unassembled WGS sequence"/>
</dbReference>
<accession>A0A8E0M2L7</accession>
<proteinExistence type="predicted"/>
<evidence type="ECO:0000313" key="1">
    <source>
        <dbReference type="EMBL" id="EPC18412.1"/>
    </source>
</evidence>
<dbReference type="EMBL" id="ANKW01000034">
    <property type="protein sequence ID" value="EPC18412.1"/>
    <property type="molecule type" value="Genomic_DNA"/>
</dbReference>
<comment type="caution">
    <text evidence="1">The sequence shown here is derived from an EMBL/GenBank/DDBJ whole genome shotgun (WGS) entry which is preliminary data.</text>
</comment>
<dbReference type="AlphaFoldDB" id="A0A8E0M2L7"/>
<evidence type="ECO:0000313" key="2">
    <source>
        <dbReference type="Proteomes" id="UP000014281"/>
    </source>
</evidence>